<comment type="caution">
    <text evidence="2">The sequence shown here is derived from an EMBL/GenBank/DDBJ whole genome shotgun (WGS) entry which is preliminary data.</text>
</comment>
<keyword evidence="3" id="KW-1185">Reference proteome</keyword>
<name>M1W150_CLAP2</name>
<dbReference type="PROSITE" id="PS50090">
    <property type="entry name" value="MYB_LIKE"/>
    <property type="match status" value="1"/>
</dbReference>
<feature type="domain" description="Myb-like" evidence="1">
    <location>
        <begin position="90"/>
        <end position="133"/>
    </location>
</feature>
<evidence type="ECO:0000313" key="2">
    <source>
        <dbReference type="EMBL" id="CCE30586.1"/>
    </source>
</evidence>
<proteinExistence type="predicted"/>
<reference evidence="2 3" key="1">
    <citation type="journal article" date="2013" name="PLoS Genet.">
        <title>Plant-symbiotic fungi as chemical engineers: Multi-genome analysis of the Clavicipitaceae reveals dynamics of alkaloid loci.</title>
        <authorList>
            <person name="Schardl C.L."/>
            <person name="Young C.A."/>
            <person name="Hesse U."/>
            <person name="Amyotte S.G."/>
            <person name="Andreeva K."/>
            <person name="Calie P.J."/>
            <person name="Fleetwood D.J."/>
            <person name="Haws D.C."/>
            <person name="Moore N."/>
            <person name="Oeser B."/>
            <person name="Panaccione D.G."/>
            <person name="Schweri K.K."/>
            <person name="Voisey C.R."/>
            <person name="Farman M.L."/>
            <person name="Jaromczyk J.W."/>
            <person name="Roe B.A."/>
            <person name="O'Sullivan D.M."/>
            <person name="Scott B."/>
            <person name="Tudzynski P."/>
            <person name="An Z."/>
            <person name="Arnaoudova E.G."/>
            <person name="Bullock C.T."/>
            <person name="Charlton N.D."/>
            <person name="Chen L."/>
            <person name="Cox M."/>
            <person name="Dinkins R.D."/>
            <person name="Florea S."/>
            <person name="Glenn A.E."/>
            <person name="Gordon A."/>
            <person name="Gueldener U."/>
            <person name="Harris D.R."/>
            <person name="Hollin W."/>
            <person name="Jaromczyk J."/>
            <person name="Johnson R.D."/>
            <person name="Khan A.K."/>
            <person name="Leistner E."/>
            <person name="Leuchtmann A."/>
            <person name="Li C."/>
            <person name="Liu J."/>
            <person name="Liu J."/>
            <person name="Liu M."/>
            <person name="Mace W."/>
            <person name="Machado C."/>
            <person name="Nagabhyru P."/>
            <person name="Pan J."/>
            <person name="Schmid J."/>
            <person name="Sugawara K."/>
            <person name="Steiner U."/>
            <person name="Takach J.E."/>
            <person name="Tanaka E."/>
            <person name="Webb J.S."/>
            <person name="Wilson E.V."/>
            <person name="Wiseman J.L."/>
            <person name="Yoshida R."/>
            <person name="Zeng Z."/>
        </authorList>
    </citation>
    <scope>NUCLEOTIDE SEQUENCE [LARGE SCALE GENOMIC DNA]</scope>
    <source>
        <strain evidence="2 3">20.1</strain>
    </source>
</reference>
<evidence type="ECO:0000313" key="3">
    <source>
        <dbReference type="Proteomes" id="UP000016801"/>
    </source>
</evidence>
<evidence type="ECO:0000259" key="1">
    <source>
        <dbReference type="PROSITE" id="PS50090"/>
    </source>
</evidence>
<dbReference type="InterPro" id="IPR009057">
    <property type="entry name" value="Homeodomain-like_sf"/>
</dbReference>
<dbReference type="Pfam" id="PF00249">
    <property type="entry name" value="Myb_DNA-binding"/>
    <property type="match status" value="1"/>
</dbReference>
<dbReference type="AlphaFoldDB" id="M1W150"/>
<dbReference type="HOGENOM" id="CLU_1713057_0_0_1"/>
<dbReference type="Gene3D" id="1.10.10.60">
    <property type="entry name" value="Homeodomain-like"/>
    <property type="match status" value="1"/>
</dbReference>
<dbReference type="CDD" id="cd00167">
    <property type="entry name" value="SANT"/>
    <property type="match status" value="1"/>
</dbReference>
<accession>M1W150</accession>
<organism evidence="2 3">
    <name type="scientific">Claviceps purpurea (strain 20.1)</name>
    <name type="common">Ergot fungus</name>
    <name type="synonym">Sphacelia segetum</name>
    <dbReference type="NCBI Taxonomy" id="1111077"/>
    <lineage>
        <taxon>Eukaryota</taxon>
        <taxon>Fungi</taxon>
        <taxon>Dikarya</taxon>
        <taxon>Ascomycota</taxon>
        <taxon>Pezizomycotina</taxon>
        <taxon>Sordariomycetes</taxon>
        <taxon>Hypocreomycetidae</taxon>
        <taxon>Hypocreales</taxon>
        <taxon>Clavicipitaceae</taxon>
        <taxon>Claviceps</taxon>
    </lineage>
</organism>
<gene>
    <name evidence="2" type="ORF">CPUR_04435</name>
</gene>
<dbReference type="InterPro" id="IPR001005">
    <property type="entry name" value="SANT/Myb"/>
</dbReference>
<protein>
    <recommendedName>
        <fullName evidence="1">Myb-like domain-containing protein</fullName>
    </recommendedName>
</protein>
<sequence>MTLNWHPQSIGWSDEKKDELARLYEMNKEEMWALIAAEMPVLWRQAEKIHWILGKAQMEKRGSDDTFLTIRVDLPPPEVVQQREFNKPGSEWSGDEERVLFSYQRSGMEWKHISRFLPGRSASSCNSYYHKQIATGPAWPQERKNEMCKIYHR</sequence>
<dbReference type="EMBL" id="CAGA01000023">
    <property type="protein sequence ID" value="CCE30586.1"/>
    <property type="molecule type" value="Genomic_DNA"/>
</dbReference>
<dbReference type="SUPFAM" id="SSF46689">
    <property type="entry name" value="Homeodomain-like"/>
    <property type="match status" value="1"/>
</dbReference>
<dbReference type="Proteomes" id="UP000016801">
    <property type="component" value="Unassembled WGS sequence"/>
</dbReference>
<dbReference type="OrthoDB" id="288030at2759"/>
<dbReference type="VEuPathDB" id="FungiDB:CPUR_04435"/>